<keyword evidence="1" id="KW-0175">Coiled coil</keyword>
<evidence type="ECO:0000256" key="1">
    <source>
        <dbReference type="SAM" id="Coils"/>
    </source>
</evidence>
<gene>
    <name evidence="3" type="ORF">K469DRAFT_696521</name>
</gene>
<feature type="compositionally biased region" description="Polar residues" evidence="2">
    <location>
        <begin position="17"/>
        <end position="36"/>
    </location>
</feature>
<dbReference type="AlphaFoldDB" id="A0A6A6DGM6"/>
<feature type="coiled-coil region" evidence="1">
    <location>
        <begin position="72"/>
        <end position="99"/>
    </location>
</feature>
<sequence>MSSQVQATGRRQKNRSTTRNASLNKTYQSAAHNTFPNKDAQIAKPTVMDEPRKYSKGNATSAILAHLSATDRRKLQAKLKSSEDDLEKCQEEIQQKRMALLDEFKLQKEKELEHDRMMVKLQSLAITWMEKAIQSPGKLTQHQEAVLEYTRKALEKQKSAGECRAQVEEIRNQLVDLNIQDMDMLVSHQAVALNLIQDMTGPVEGDKAGKSAKK</sequence>
<evidence type="ECO:0000256" key="2">
    <source>
        <dbReference type="SAM" id="MobiDB-lite"/>
    </source>
</evidence>
<dbReference type="Proteomes" id="UP000800200">
    <property type="component" value="Unassembled WGS sequence"/>
</dbReference>
<name>A0A6A6DGM6_9PEZI</name>
<reference evidence="3" key="1">
    <citation type="journal article" date="2020" name="Stud. Mycol.">
        <title>101 Dothideomycetes genomes: a test case for predicting lifestyles and emergence of pathogens.</title>
        <authorList>
            <person name="Haridas S."/>
            <person name="Albert R."/>
            <person name="Binder M."/>
            <person name="Bloem J."/>
            <person name="Labutti K."/>
            <person name="Salamov A."/>
            <person name="Andreopoulos B."/>
            <person name="Baker S."/>
            <person name="Barry K."/>
            <person name="Bills G."/>
            <person name="Bluhm B."/>
            <person name="Cannon C."/>
            <person name="Castanera R."/>
            <person name="Culley D."/>
            <person name="Daum C."/>
            <person name="Ezra D."/>
            <person name="Gonzalez J."/>
            <person name="Henrissat B."/>
            <person name="Kuo A."/>
            <person name="Liang C."/>
            <person name="Lipzen A."/>
            <person name="Lutzoni F."/>
            <person name="Magnuson J."/>
            <person name="Mondo S."/>
            <person name="Nolan M."/>
            <person name="Ohm R."/>
            <person name="Pangilinan J."/>
            <person name="Park H.-J."/>
            <person name="Ramirez L."/>
            <person name="Alfaro M."/>
            <person name="Sun H."/>
            <person name="Tritt A."/>
            <person name="Yoshinaga Y."/>
            <person name="Zwiers L.-H."/>
            <person name="Turgeon B."/>
            <person name="Goodwin S."/>
            <person name="Spatafora J."/>
            <person name="Crous P."/>
            <person name="Grigoriev I."/>
        </authorList>
    </citation>
    <scope>NUCLEOTIDE SEQUENCE</scope>
    <source>
        <strain evidence="3">CBS 207.26</strain>
    </source>
</reference>
<feature type="region of interest" description="Disordered" evidence="2">
    <location>
        <begin position="1"/>
        <end position="53"/>
    </location>
</feature>
<accession>A0A6A6DGM6</accession>
<evidence type="ECO:0000313" key="4">
    <source>
        <dbReference type="Proteomes" id="UP000800200"/>
    </source>
</evidence>
<protein>
    <submittedName>
        <fullName evidence="3">Uncharacterized protein</fullName>
    </submittedName>
</protein>
<keyword evidence="4" id="KW-1185">Reference proteome</keyword>
<organism evidence="3 4">
    <name type="scientific">Zopfia rhizophila CBS 207.26</name>
    <dbReference type="NCBI Taxonomy" id="1314779"/>
    <lineage>
        <taxon>Eukaryota</taxon>
        <taxon>Fungi</taxon>
        <taxon>Dikarya</taxon>
        <taxon>Ascomycota</taxon>
        <taxon>Pezizomycotina</taxon>
        <taxon>Dothideomycetes</taxon>
        <taxon>Dothideomycetes incertae sedis</taxon>
        <taxon>Zopfiaceae</taxon>
        <taxon>Zopfia</taxon>
    </lineage>
</organism>
<evidence type="ECO:0000313" key="3">
    <source>
        <dbReference type="EMBL" id="KAF2177598.1"/>
    </source>
</evidence>
<proteinExistence type="predicted"/>
<dbReference type="EMBL" id="ML994686">
    <property type="protein sequence ID" value="KAF2177598.1"/>
    <property type="molecule type" value="Genomic_DNA"/>
</dbReference>